<feature type="compositionally biased region" description="Low complexity" evidence="1">
    <location>
        <begin position="63"/>
        <end position="74"/>
    </location>
</feature>
<sequence length="333" mass="36498">EAQAHSDYHGYPYMNGPMPRDWAAQHPDDYEWNYKTRSEYNSRDQTPSDDFIIAAPAVEYATAASNDAAPNSSSRTSSVRQPLPPIPSDGHLVTEDDEKAAQKAPASSLGEDGSTALTKKRIRSDEDATAQKPKRRKLEHDAAPTPTRQASRKRCRSDDDSEDNGYKRQKMESLPSPPTSHTSSTELGEDTTTDEIPSTSPSNASANNEPRNPSNSLETSGADTADVKRKRRKGGSVSRTTRAKASQTPQNCRSLRGSKSSPLWELDSSGLGAAVSSEKRRRIVRLTAWSLSRQGWVQRRSSRSGTRCLGRNMVVILAGLGAAAQFKQRQRVV</sequence>
<evidence type="ECO:0000313" key="2">
    <source>
        <dbReference type="EMBL" id="PTB61368.1"/>
    </source>
</evidence>
<feature type="compositionally biased region" description="Low complexity" evidence="1">
    <location>
        <begin position="197"/>
        <end position="216"/>
    </location>
</feature>
<protein>
    <submittedName>
        <fullName evidence="2">Uncharacterized protein</fullName>
    </submittedName>
</protein>
<accession>A0A2T4AWK4</accession>
<name>A0A2T4AWK4_9HYPO</name>
<dbReference type="AlphaFoldDB" id="A0A2T4AWK4"/>
<feature type="non-terminal residue" evidence="2">
    <location>
        <position position="1"/>
    </location>
</feature>
<dbReference type="EMBL" id="KZ680637">
    <property type="protein sequence ID" value="PTB61368.1"/>
    <property type="molecule type" value="Genomic_DNA"/>
</dbReference>
<organism evidence="2 3">
    <name type="scientific">Trichoderma citrinoviride</name>
    <dbReference type="NCBI Taxonomy" id="58853"/>
    <lineage>
        <taxon>Eukaryota</taxon>
        <taxon>Fungi</taxon>
        <taxon>Dikarya</taxon>
        <taxon>Ascomycota</taxon>
        <taxon>Pezizomycotina</taxon>
        <taxon>Sordariomycetes</taxon>
        <taxon>Hypocreomycetidae</taxon>
        <taxon>Hypocreales</taxon>
        <taxon>Hypocreaceae</taxon>
        <taxon>Trichoderma</taxon>
    </lineage>
</organism>
<feature type="region of interest" description="Disordered" evidence="1">
    <location>
        <begin position="1"/>
        <end position="25"/>
    </location>
</feature>
<feature type="compositionally biased region" description="Polar residues" evidence="1">
    <location>
        <begin position="243"/>
        <end position="261"/>
    </location>
</feature>
<evidence type="ECO:0000256" key="1">
    <source>
        <dbReference type="SAM" id="MobiDB-lite"/>
    </source>
</evidence>
<feature type="non-terminal residue" evidence="2">
    <location>
        <position position="333"/>
    </location>
</feature>
<reference evidence="3" key="1">
    <citation type="submission" date="2016-07" db="EMBL/GenBank/DDBJ databases">
        <title>Multiple horizontal gene transfer events from other fungi enriched the ability of initially mycotrophic Trichoderma (Ascomycota) to feed on dead plant biomass.</title>
        <authorList>
            <consortium name="DOE Joint Genome Institute"/>
            <person name="Atanasova L."/>
            <person name="Chenthamara K."/>
            <person name="Zhang J."/>
            <person name="Grujic M."/>
            <person name="Henrissat B."/>
            <person name="Kuo A."/>
            <person name="Aerts A."/>
            <person name="Salamov A."/>
            <person name="Lipzen A."/>
            <person name="Labutti K."/>
            <person name="Barry K."/>
            <person name="Miao Y."/>
            <person name="Rahimi M.J."/>
            <person name="Shen Q."/>
            <person name="Grigoriev I.V."/>
            <person name="Kubicek C.P."/>
            <person name="Druzhinina I.S."/>
        </authorList>
    </citation>
    <scope>NUCLEOTIDE SEQUENCE [LARGE SCALE GENOMIC DNA]</scope>
    <source>
        <strain evidence="3">TUCIM 6016</strain>
    </source>
</reference>
<dbReference type="GeneID" id="36597323"/>
<feature type="region of interest" description="Disordered" evidence="1">
    <location>
        <begin position="63"/>
        <end position="272"/>
    </location>
</feature>
<gene>
    <name evidence="2" type="ORF">BBK36DRAFT_1105864</name>
</gene>
<keyword evidence="3" id="KW-1185">Reference proteome</keyword>
<dbReference type="RefSeq" id="XP_024744688.1">
    <property type="nucleotide sequence ID" value="XM_024889204.1"/>
</dbReference>
<evidence type="ECO:0000313" key="3">
    <source>
        <dbReference type="Proteomes" id="UP000241546"/>
    </source>
</evidence>
<dbReference type="Proteomes" id="UP000241546">
    <property type="component" value="Unassembled WGS sequence"/>
</dbReference>
<dbReference type="OrthoDB" id="4899674at2759"/>
<proteinExistence type="predicted"/>